<comment type="caution">
    <text evidence="3">The sequence shown here is derived from an EMBL/GenBank/DDBJ whole genome shotgun (WGS) entry which is preliminary data.</text>
</comment>
<feature type="region of interest" description="Disordered" evidence="1">
    <location>
        <begin position="36"/>
        <end position="132"/>
    </location>
</feature>
<dbReference type="Proteomes" id="UP000803844">
    <property type="component" value="Unassembled WGS sequence"/>
</dbReference>
<accession>A0A9P4Y7A1</accession>
<dbReference type="AlphaFoldDB" id="A0A9P4Y7A1"/>
<gene>
    <name evidence="3" type="ORF">M406DRAFT_251172</name>
</gene>
<evidence type="ECO:0000313" key="4">
    <source>
        <dbReference type="Proteomes" id="UP000803844"/>
    </source>
</evidence>
<dbReference type="OrthoDB" id="5424149at2759"/>
<evidence type="ECO:0000313" key="3">
    <source>
        <dbReference type="EMBL" id="KAF3768264.1"/>
    </source>
</evidence>
<dbReference type="GeneID" id="63833876"/>
<dbReference type="Pfam" id="PF25545">
    <property type="entry name" value="DUF7924"/>
    <property type="match status" value="1"/>
</dbReference>
<evidence type="ECO:0000256" key="1">
    <source>
        <dbReference type="SAM" id="MobiDB-lite"/>
    </source>
</evidence>
<sequence>MVSFCSQSSHRLTEELVQRPRPPLKVLNISLFAPKATGQDKQAPSATWLREQQVGSASDGNNPKAKRAPLTRKNLALFNKMAEKKDTGKSALSASPDPTRRTRTTTISTTAPGFSSRARDNGILNPRNCKAPTNLDNLREQYAESRYSASPTESAFKDYIDEVEDAPNEATMVEVGGQLLKKYPRDGYKRVLNQAFTGFPKNVGFNNGLSAPQPDYAQGLEKDKFRPFPIYQIDGAIIYKDDPDSLTLPHLAGEWKGPGKDMREARLQSAYDGASLVYARNKALSYLGTPDPPGYAQITTFTTDGTNLNLFAHYARPSSIDGRLEYHQYPINSTLLTNSYQEFKTGRKELRNAQDYAKNQCYNLRDQLNDYWQKQQHCDALQAIAEGASRPGLCRE</sequence>
<keyword evidence="4" id="KW-1185">Reference proteome</keyword>
<evidence type="ECO:0000259" key="2">
    <source>
        <dbReference type="Pfam" id="PF25545"/>
    </source>
</evidence>
<feature type="domain" description="DUF7924" evidence="2">
    <location>
        <begin position="187"/>
        <end position="356"/>
    </location>
</feature>
<dbReference type="RefSeq" id="XP_040779225.1">
    <property type="nucleotide sequence ID" value="XM_040916747.1"/>
</dbReference>
<dbReference type="EMBL" id="MU032345">
    <property type="protein sequence ID" value="KAF3768264.1"/>
    <property type="molecule type" value="Genomic_DNA"/>
</dbReference>
<protein>
    <recommendedName>
        <fullName evidence="2">DUF7924 domain-containing protein</fullName>
    </recommendedName>
</protein>
<name>A0A9P4Y7A1_CRYP1</name>
<reference evidence="3" key="1">
    <citation type="journal article" date="2020" name="Phytopathology">
        <title>Genome sequence of the chestnut blight fungus Cryphonectria parasitica EP155: A fundamental resource for an archetypical invasive plant pathogen.</title>
        <authorList>
            <person name="Crouch J.A."/>
            <person name="Dawe A."/>
            <person name="Aerts A."/>
            <person name="Barry K."/>
            <person name="Churchill A.C.L."/>
            <person name="Grimwood J."/>
            <person name="Hillman B."/>
            <person name="Milgroom M.G."/>
            <person name="Pangilinan J."/>
            <person name="Smith M."/>
            <person name="Salamov A."/>
            <person name="Schmutz J."/>
            <person name="Yadav J."/>
            <person name="Grigoriev I.V."/>
            <person name="Nuss D."/>
        </authorList>
    </citation>
    <scope>NUCLEOTIDE SEQUENCE</scope>
    <source>
        <strain evidence="3">EP155</strain>
    </source>
</reference>
<dbReference type="InterPro" id="IPR057684">
    <property type="entry name" value="DUF7924"/>
</dbReference>
<organism evidence="3 4">
    <name type="scientific">Cryphonectria parasitica (strain ATCC 38755 / EP155)</name>
    <dbReference type="NCBI Taxonomy" id="660469"/>
    <lineage>
        <taxon>Eukaryota</taxon>
        <taxon>Fungi</taxon>
        <taxon>Dikarya</taxon>
        <taxon>Ascomycota</taxon>
        <taxon>Pezizomycotina</taxon>
        <taxon>Sordariomycetes</taxon>
        <taxon>Sordariomycetidae</taxon>
        <taxon>Diaporthales</taxon>
        <taxon>Cryphonectriaceae</taxon>
        <taxon>Cryphonectria-Endothia species complex</taxon>
        <taxon>Cryphonectria</taxon>
    </lineage>
</organism>
<proteinExistence type="predicted"/>